<dbReference type="EMBL" id="JACEFO010001669">
    <property type="protein sequence ID" value="KAF8722940.1"/>
    <property type="molecule type" value="Genomic_DNA"/>
</dbReference>
<evidence type="ECO:0008006" key="5">
    <source>
        <dbReference type="Google" id="ProtNLM"/>
    </source>
</evidence>
<keyword evidence="2" id="KW-0808">Transferase</keyword>
<dbReference type="Gene3D" id="3.40.50.2000">
    <property type="entry name" value="Glycogen Phosphorylase B"/>
    <property type="match status" value="2"/>
</dbReference>
<dbReference type="InterPro" id="IPR002213">
    <property type="entry name" value="UDP_glucos_trans"/>
</dbReference>
<evidence type="ECO:0000256" key="1">
    <source>
        <dbReference type="ARBA" id="ARBA00009995"/>
    </source>
</evidence>
<evidence type="ECO:0000313" key="4">
    <source>
        <dbReference type="Proteomes" id="UP000636709"/>
    </source>
</evidence>
<organism evidence="3 4">
    <name type="scientific">Digitaria exilis</name>
    <dbReference type="NCBI Taxonomy" id="1010633"/>
    <lineage>
        <taxon>Eukaryota</taxon>
        <taxon>Viridiplantae</taxon>
        <taxon>Streptophyta</taxon>
        <taxon>Embryophyta</taxon>
        <taxon>Tracheophyta</taxon>
        <taxon>Spermatophyta</taxon>
        <taxon>Magnoliopsida</taxon>
        <taxon>Liliopsida</taxon>
        <taxon>Poales</taxon>
        <taxon>Poaceae</taxon>
        <taxon>PACMAD clade</taxon>
        <taxon>Panicoideae</taxon>
        <taxon>Panicodae</taxon>
        <taxon>Paniceae</taxon>
        <taxon>Anthephorinae</taxon>
        <taxon>Digitaria</taxon>
    </lineage>
</organism>
<proteinExistence type="inferred from homology"/>
<dbReference type="OrthoDB" id="5835829at2759"/>
<dbReference type="AlphaFoldDB" id="A0A835C5P9"/>
<dbReference type="Pfam" id="PF00201">
    <property type="entry name" value="UDPGT"/>
    <property type="match status" value="1"/>
</dbReference>
<comment type="caution">
    <text evidence="3">The sequence shown here is derived from an EMBL/GenBank/DDBJ whole genome shotgun (WGS) entry which is preliminary data.</text>
</comment>
<comment type="similarity">
    <text evidence="1">Belongs to the UDP-glycosyltransferase family.</text>
</comment>
<sequence length="581" mass="61614">MDGAANTTTATAVTRPVVLYPTPGMGHLFAMIELGRALASRGVAVTVVVVDPPYDTGAPAPFLAGVSTANPSISFHRLPTPDLPPVASKHYEALIMEAVRVSNPHLRTLLLAAAAAPTAIVLDMFSGAALDVATELGVPAYFFFTSGAASLAFHLHLPALHARTSASFRDMGGDGELLHVPGIPPIPATHAFHAVMDRDDVAYDGFLYASTALCRCEGVIVNTFSWLEPRAVEAIAAGLCTPPGEPTPPVHRVGPLIKSSEFVAEGSNAAACLPWLDKQPEGSVVFLCFGSLGRFSAEQTRELAKGLEASGQRFLWVVRAPPPSDDDDTEKRVRRSPELDMDALLPDEFRHRTKGRGLVVPSCAPQRDVLAHASVGGFVTHCGWNSVLEAVVAGVPMLGLPVHAEQRMNLVVLEKELGLAVALEGYDKDRGVVAAEEVAAKVRWLMDSGGGGSVLRERVALAMVKAKEALRQGGESDAALAGLVDLVLRLGLSFNTFAGMERQHPLFDSWSVPSLPCRASASPAADDMTNSASEDMALPIGHHTERVLHPVVTVIAVNNKLALAEGEELLFHSEQNGFHRG</sequence>
<keyword evidence="4" id="KW-1185">Reference proteome</keyword>
<dbReference type="InterPro" id="IPR050481">
    <property type="entry name" value="UDP-glycosyltransf_plant"/>
</dbReference>
<dbReference type="FunFam" id="3.40.50.2000:FF:000056">
    <property type="entry name" value="Glycosyltransferase"/>
    <property type="match status" value="1"/>
</dbReference>
<dbReference type="SUPFAM" id="SSF53756">
    <property type="entry name" value="UDP-Glycosyltransferase/glycogen phosphorylase"/>
    <property type="match status" value="1"/>
</dbReference>
<reference evidence="3" key="1">
    <citation type="submission" date="2020-07" db="EMBL/GenBank/DDBJ databases">
        <title>Genome sequence and genetic diversity analysis of an under-domesticated orphan crop, white fonio (Digitaria exilis).</title>
        <authorList>
            <person name="Bennetzen J.L."/>
            <person name="Chen S."/>
            <person name="Ma X."/>
            <person name="Wang X."/>
            <person name="Yssel A.E.J."/>
            <person name="Chaluvadi S.R."/>
            <person name="Johnson M."/>
            <person name="Gangashetty P."/>
            <person name="Hamidou F."/>
            <person name="Sanogo M.D."/>
            <person name="Zwaenepoel A."/>
            <person name="Wallace J."/>
            <person name="Van De Peer Y."/>
            <person name="Van Deynze A."/>
        </authorList>
    </citation>
    <scope>NUCLEOTIDE SEQUENCE</scope>
    <source>
        <tissue evidence="3">Leaves</tissue>
    </source>
</reference>
<name>A0A835C5P9_9POAL</name>
<dbReference type="PANTHER" id="PTHR48048">
    <property type="entry name" value="GLYCOSYLTRANSFERASE"/>
    <property type="match status" value="1"/>
</dbReference>
<evidence type="ECO:0000313" key="3">
    <source>
        <dbReference type="EMBL" id="KAF8722940.1"/>
    </source>
</evidence>
<protein>
    <recommendedName>
        <fullName evidence="5">Glycosyltransferase</fullName>
    </recommendedName>
</protein>
<dbReference type="PANTHER" id="PTHR48048:SF13">
    <property type="entry name" value="GLYCOSYLTRANSFERASE"/>
    <property type="match status" value="1"/>
</dbReference>
<dbReference type="Proteomes" id="UP000636709">
    <property type="component" value="Unassembled WGS sequence"/>
</dbReference>
<dbReference type="GO" id="GO:0035251">
    <property type="term" value="F:UDP-glucosyltransferase activity"/>
    <property type="evidence" value="ECO:0007669"/>
    <property type="project" value="InterPro"/>
</dbReference>
<evidence type="ECO:0000256" key="2">
    <source>
        <dbReference type="ARBA" id="ARBA00022679"/>
    </source>
</evidence>
<accession>A0A835C5P9</accession>
<gene>
    <name evidence="3" type="ORF">HU200_022079</name>
</gene>
<dbReference type="CDD" id="cd03784">
    <property type="entry name" value="GT1_Gtf-like"/>
    <property type="match status" value="1"/>
</dbReference>